<dbReference type="EnsemblPlants" id="KQL00233">
    <property type="protein sequence ID" value="KQL00233"/>
    <property type="gene ID" value="SETIT_016009mg"/>
</dbReference>
<keyword evidence="2" id="KW-1185">Reference proteome</keyword>
<dbReference type="Proteomes" id="UP000004995">
    <property type="component" value="Unassembled WGS sequence"/>
</dbReference>
<reference evidence="2" key="1">
    <citation type="journal article" date="2012" name="Nat. Biotechnol.">
        <title>Reference genome sequence of the model plant Setaria.</title>
        <authorList>
            <person name="Bennetzen J.L."/>
            <person name="Schmutz J."/>
            <person name="Wang H."/>
            <person name="Percifield R."/>
            <person name="Hawkins J."/>
            <person name="Pontaroli A.C."/>
            <person name="Estep M."/>
            <person name="Feng L."/>
            <person name="Vaughn J.N."/>
            <person name="Grimwood J."/>
            <person name="Jenkins J."/>
            <person name="Barry K."/>
            <person name="Lindquist E."/>
            <person name="Hellsten U."/>
            <person name="Deshpande S."/>
            <person name="Wang X."/>
            <person name="Wu X."/>
            <person name="Mitros T."/>
            <person name="Triplett J."/>
            <person name="Yang X."/>
            <person name="Ye C.Y."/>
            <person name="Mauro-Herrera M."/>
            <person name="Wang L."/>
            <person name="Li P."/>
            <person name="Sharma M."/>
            <person name="Sharma R."/>
            <person name="Ronald P.C."/>
            <person name="Panaud O."/>
            <person name="Kellogg E.A."/>
            <person name="Brutnell T.P."/>
            <person name="Doust A.N."/>
            <person name="Tuskan G.A."/>
            <person name="Rokhsar D."/>
            <person name="Devos K.M."/>
        </authorList>
    </citation>
    <scope>NUCLEOTIDE SEQUENCE [LARGE SCALE GENOMIC DNA]</scope>
    <source>
        <strain evidence="2">cv. Yugu1</strain>
    </source>
</reference>
<dbReference type="Gramene" id="KQL00233">
    <property type="protein sequence ID" value="KQL00233"/>
    <property type="gene ID" value="SETIT_016009mg"/>
</dbReference>
<proteinExistence type="predicted"/>
<sequence length="42" mass="4058">MEGGAEEGGGGGCIVAAGADACGLPEGRLWLIRQIDGKTGIA</sequence>
<organism evidence="1 2">
    <name type="scientific">Setaria italica</name>
    <name type="common">Foxtail millet</name>
    <name type="synonym">Panicum italicum</name>
    <dbReference type="NCBI Taxonomy" id="4555"/>
    <lineage>
        <taxon>Eukaryota</taxon>
        <taxon>Viridiplantae</taxon>
        <taxon>Streptophyta</taxon>
        <taxon>Embryophyta</taxon>
        <taxon>Tracheophyta</taxon>
        <taxon>Spermatophyta</taxon>
        <taxon>Magnoliopsida</taxon>
        <taxon>Liliopsida</taxon>
        <taxon>Poales</taxon>
        <taxon>Poaceae</taxon>
        <taxon>PACMAD clade</taxon>
        <taxon>Panicoideae</taxon>
        <taxon>Panicodae</taxon>
        <taxon>Paniceae</taxon>
        <taxon>Cenchrinae</taxon>
        <taxon>Setaria</taxon>
    </lineage>
</organism>
<evidence type="ECO:0000313" key="2">
    <source>
        <dbReference type="Proteomes" id="UP000004995"/>
    </source>
</evidence>
<evidence type="ECO:0000313" key="1">
    <source>
        <dbReference type="EnsemblPlants" id="KQL00233"/>
    </source>
</evidence>
<dbReference type="AlphaFoldDB" id="K3YP17"/>
<protein>
    <submittedName>
        <fullName evidence="1">Uncharacterized protein</fullName>
    </submittedName>
</protein>
<name>K3YP17_SETIT</name>
<dbReference type="EMBL" id="AGNK02003486">
    <property type="status" value="NOT_ANNOTATED_CDS"/>
    <property type="molecule type" value="Genomic_DNA"/>
</dbReference>
<dbReference type="HOGENOM" id="CLU_3261474_0_0_1"/>
<accession>K3YP17</accession>
<dbReference type="InParanoid" id="K3YP17"/>
<reference evidence="1" key="2">
    <citation type="submission" date="2018-08" db="UniProtKB">
        <authorList>
            <consortium name="EnsemblPlants"/>
        </authorList>
    </citation>
    <scope>IDENTIFICATION</scope>
    <source>
        <strain evidence="1">Yugu1</strain>
    </source>
</reference>